<keyword evidence="8" id="KW-0675">Receptor</keyword>
<gene>
    <name evidence="11" type="ORF">CUNI_LOCUS18319</name>
</gene>
<evidence type="ECO:0000256" key="3">
    <source>
        <dbReference type="ARBA" id="ARBA00018873"/>
    </source>
</evidence>
<organism evidence="11 12">
    <name type="scientific">Candidula unifasciata</name>
    <dbReference type="NCBI Taxonomy" id="100452"/>
    <lineage>
        <taxon>Eukaryota</taxon>
        <taxon>Metazoa</taxon>
        <taxon>Spiralia</taxon>
        <taxon>Lophotrochozoa</taxon>
        <taxon>Mollusca</taxon>
        <taxon>Gastropoda</taxon>
        <taxon>Heterobranchia</taxon>
        <taxon>Euthyneura</taxon>
        <taxon>Panpulmonata</taxon>
        <taxon>Eupulmonata</taxon>
        <taxon>Stylommatophora</taxon>
        <taxon>Helicina</taxon>
        <taxon>Helicoidea</taxon>
        <taxon>Geomitridae</taxon>
        <taxon>Candidula</taxon>
    </lineage>
</organism>
<dbReference type="SMART" id="SM01381">
    <property type="entry name" value="7TM_GPCR_Srsx"/>
    <property type="match status" value="1"/>
</dbReference>
<feature type="transmembrane region" description="Helical" evidence="9">
    <location>
        <begin position="220"/>
        <end position="253"/>
    </location>
</feature>
<feature type="transmembrane region" description="Helical" evidence="9">
    <location>
        <begin position="321"/>
        <end position="344"/>
    </location>
</feature>
<dbReference type="PROSITE" id="PS00237">
    <property type="entry name" value="G_PROTEIN_RECEP_F1_1"/>
    <property type="match status" value="1"/>
</dbReference>
<evidence type="ECO:0000256" key="8">
    <source>
        <dbReference type="RuleBase" id="RU000688"/>
    </source>
</evidence>
<evidence type="ECO:0000256" key="5">
    <source>
        <dbReference type="ARBA" id="ARBA00022989"/>
    </source>
</evidence>
<dbReference type="Gene3D" id="1.20.1070.10">
    <property type="entry name" value="Rhodopsin 7-helix transmembrane proteins"/>
    <property type="match status" value="1"/>
</dbReference>
<comment type="caution">
    <text evidence="11">The sequence shown here is derived from an EMBL/GenBank/DDBJ whole genome shotgun (WGS) entry which is preliminary data.</text>
</comment>
<evidence type="ECO:0000256" key="4">
    <source>
        <dbReference type="ARBA" id="ARBA00022692"/>
    </source>
</evidence>
<evidence type="ECO:0000259" key="10">
    <source>
        <dbReference type="PROSITE" id="PS50262"/>
    </source>
</evidence>
<comment type="function">
    <text evidence="1">Receptor for thyrotropin-releasing hormone (TRH). Upon ligand binding, this G-protein-coupled receptor triggers activation of the phosphatidylinositol (IP3)-calcium-protein kinase C (PKC) pathway.</text>
</comment>
<dbReference type="PRINTS" id="PR00751">
    <property type="entry name" value="THYROLIBRINR"/>
</dbReference>
<evidence type="ECO:0000313" key="11">
    <source>
        <dbReference type="EMBL" id="CAG5132761.1"/>
    </source>
</evidence>
<evidence type="ECO:0000313" key="12">
    <source>
        <dbReference type="Proteomes" id="UP000678393"/>
    </source>
</evidence>
<dbReference type="InterPro" id="IPR000276">
    <property type="entry name" value="GPCR_Rhodpsn"/>
</dbReference>
<protein>
    <recommendedName>
        <fullName evidence="3">Thyrotropin-releasing hormone receptor</fullName>
    </recommendedName>
    <alternativeName>
        <fullName evidence="7">Thyroliberin receptor</fullName>
    </alternativeName>
</protein>
<dbReference type="EMBL" id="CAJHNH020005624">
    <property type="protein sequence ID" value="CAG5132761.1"/>
    <property type="molecule type" value="Genomic_DNA"/>
</dbReference>
<dbReference type="Pfam" id="PF00001">
    <property type="entry name" value="7tm_1"/>
    <property type="match status" value="1"/>
</dbReference>
<name>A0A8S4A2V4_9EUPU</name>
<sequence length="453" mass="51512">MSKIPCFSPHCYKTIGSQFDFLNDNITEIMFVNVSASGGKGQPVSNSQVYYSTLFAVVAVSLSSVIFIFGILGNILVVIVIARTRSMHTPTNCYLLSLAVADSLVLLSATLPAIPEPFFRIDEWPYGRVLCSLLIFLQYLGIDTSSLSITAFTIERYIAICHPMKAQIMCTVSRAKKIIAALWTFTILYCSPWLGLTVITESRYHNRTPIEKCQFRLARSSYLAFFLFDLVLMYFIPLLVATVLYLLIGRILYLSRNLRRIQKVTANRGLLKHRVTSGADSRTQVVRMLVVVVVTFASLWMPYRVMVVYNSFAQKKYMDLWFLLFARTMVYVNCAINPVLYNIMSVKFKRAFQKYLTCWRRKSRAPSQHTSETPADFLANKRSRFRHADSSKQLGSGSGSSNNTREILQHFEDIQILPLPSTRMQFYDSCVTAEARSLCRNGCREPSVDEQAV</sequence>
<keyword evidence="5 9" id="KW-1133">Transmembrane helix</keyword>
<dbReference type="PRINTS" id="PR01846">
    <property type="entry name" value="TRHRFAMILY"/>
</dbReference>
<dbReference type="InterPro" id="IPR017452">
    <property type="entry name" value="GPCR_Rhodpsn_7TM"/>
</dbReference>
<dbReference type="GO" id="GO:0016020">
    <property type="term" value="C:membrane"/>
    <property type="evidence" value="ECO:0007669"/>
    <property type="project" value="UniProtKB-SubCell"/>
</dbReference>
<dbReference type="GO" id="GO:0004997">
    <property type="term" value="F:thyrotropin-releasing hormone receptor activity"/>
    <property type="evidence" value="ECO:0007669"/>
    <property type="project" value="InterPro"/>
</dbReference>
<dbReference type="Proteomes" id="UP000678393">
    <property type="component" value="Unassembled WGS sequence"/>
</dbReference>
<evidence type="ECO:0000256" key="7">
    <source>
        <dbReference type="ARBA" id="ARBA00032251"/>
    </source>
</evidence>
<reference evidence="11" key="1">
    <citation type="submission" date="2021-04" db="EMBL/GenBank/DDBJ databases">
        <authorList>
            <consortium name="Molecular Ecology Group"/>
        </authorList>
    </citation>
    <scope>NUCLEOTIDE SEQUENCE</scope>
</reference>
<feature type="domain" description="G-protein coupled receptors family 1 profile" evidence="10">
    <location>
        <begin position="73"/>
        <end position="341"/>
    </location>
</feature>
<evidence type="ECO:0000256" key="2">
    <source>
        <dbReference type="ARBA" id="ARBA00004370"/>
    </source>
</evidence>
<dbReference type="OrthoDB" id="5987936at2759"/>
<dbReference type="InterPro" id="IPR002120">
    <property type="entry name" value="TRH_rcpt_1"/>
</dbReference>
<accession>A0A8S4A2V4</accession>
<dbReference type="CDD" id="cd14995">
    <property type="entry name" value="7tmA_TRH-R"/>
    <property type="match status" value="1"/>
</dbReference>
<comment type="similarity">
    <text evidence="8">Belongs to the G-protein coupled receptor 1 family.</text>
</comment>
<keyword evidence="8" id="KW-0297">G-protein coupled receptor</keyword>
<proteinExistence type="inferred from homology"/>
<dbReference type="PANTHER" id="PTHR46061:SF3">
    <property type="entry name" value="THYROTROPIN-RELEASING HORMONE RECEPTOR"/>
    <property type="match status" value="1"/>
</dbReference>
<dbReference type="AlphaFoldDB" id="A0A8S4A2V4"/>
<keyword evidence="12" id="KW-1185">Reference proteome</keyword>
<keyword evidence="4 8" id="KW-0812">Transmembrane</keyword>
<feature type="transmembrane region" description="Helical" evidence="9">
    <location>
        <begin position="284"/>
        <end position="301"/>
    </location>
</feature>
<feature type="transmembrane region" description="Helical" evidence="9">
    <location>
        <begin position="178"/>
        <end position="200"/>
    </location>
</feature>
<keyword evidence="6 9" id="KW-0472">Membrane</keyword>
<evidence type="ECO:0000256" key="1">
    <source>
        <dbReference type="ARBA" id="ARBA00004100"/>
    </source>
</evidence>
<feature type="transmembrane region" description="Helical" evidence="9">
    <location>
        <begin position="49"/>
        <end position="82"/>
    </location>
</feature>
<evidence type="ECO:0000256" key="9">
    <source>
        <dbReference type="SAM" id="Phobius"/>
    </source>
</evidence>
<dbReference type="PROSITE" id="PS50262">
    <property type="entry name" value="G_PROTEIN_RECEP_F1_2"/>
    <property type="match status" value="1"/>
</dbReference>
<comment type="subcellular location">
    <subcellularLocation>
        <location evidence="2">Membrane</location>
    </subcellularLocation>
</comment>
<dbReference type="SUPFAM" id="SSF81321">
    <property type="entry name" value="Family A G protein-coupled receptor-like"/>
    <property type="match status" value="1"/>
</dbReference>
<dbReference type="PANTHER" id="PTHR46061">
    <property type="entry name" value="THYROTROPIN-RELEASING HORMONE RECEPTOR"/>
    <property type="match status" value="1"/>
</dbReference>
<feature type="transmembrane region" description="Helical" evidence="9">
    <location>
        <begin position="94"/>
        <end position="114"/>
    </location>
</feature>
<feature type="transmembrane region" description="Helical" evidence="9">
    <location>
        <begin position="134"/>
        <end position="158"/>
    </location>
</feature>
<dbReference type="PRINTS" id="PR00237">
    <property type="entry name" value="GPCRRHODOPSN"/>
</dbReference>
<evidence type="ECO:0000256" key="6">
    <source>
        <dbReference type="ARBA" id="ARBA00023136"/>
    </source>
</evidence>
<keyword evidence="8" id="KW-0807">Transducer</keyword>